<feature type="transmembrane region" description="Helical" evidence="2">
    <location>
        <begin position="540"/>
        <end position="560"/>
    </location>
</feature>
<evidence type="ECO:0000313" key="3">
    <source>
        <dbReference type="EMBL" id="QMI50190.1"/>
    </source>
</evidence>
<dbReference type="RefSeq" id="WP_181670847.1">
    <property type="nucleotide sequence ID" value="NZ_CP054153.1"/>
</dbReference>
<proteinExistence type="predicted"/>
<feature type="compositionally biased region" description="Low complexity" evidence="1">
    <location>
        <begin position="225"/>
        <end position="237"/>
    </location>
</feature>
<feature type="compositionally biased region" description="Basic and acidic residues" evidence="1">
    <location>
        <begin position="111"/>
        <end position="133"/>
    </location>
</feature>
<protein>
    <submittedName>
        <fullName evidence="3">Uncharacterized protein</fullName>
    </submittedName>
</protein>
<keyword evidence="2" id="KW-0472">Membrane</keyword>
<accession>A0A7L6WIP9</accession>
<feature type="region of interest" description="Disordered" evidence="1">
    <location>
        <begin position="225"/>
        <end position="244"/>
    </location>
</feature>
<reference evidence="3 4" key="1">
    <citation type="journal article" date="2020" name="Microbiol. Resour. Announc.">
        <title>Complete Genome Sequence of Streptococcus salivarius DB-B5, a Novel Probiotic Candidate Isolated from the Supragingival Plaque of a Healthy Female Subject.</title>
        <authorList>
            <person name="Fields F.R."/>
            <person name="Li X."/>
            <person name="Navarre W.W."/>
            <person name="Naito M."/>
        </authorList>
    </citation>
    <scope>NUCLEOTIDE SEQUENCE [LARGE SCALE GENOMIC DNA]</scope>
    <source>
        <strain evidence="3 4">DB-B5</strain>
    </source>
</reference>
<keyword evidence="2" id="KW-1133">Transmembrane helix</keyword>
<keyword evidence="2" id="KW-0812">Transmembrane</keyword>
<evidence type="ECO:0000256" key="2">
    <source>
        <dbReference type="SAM" id="Phobius"/>
    </source>
</evidence>
<feature type="region of interest" description="Disordered" evidence="1">
    <location>
        <begin position="105"/>
        <end position="145"/>
    </location>
</feature>
<dbReference type="Proteomes" id="UP000516705">
    <property type="component" value="Chromosome"/>
</dbReference>
<sequence length="561" mass="59727">MEIAKKKVFYTTFAALILSSFTLQTGKADEVQVKPDEAKIDYVNSEAPAPVAPQADLSSVGAKAEPASQVSSVVTSTSLMVVSSSETDEGLLEVHSQVDIVETSVSTTTPHSEEARAQAFGEDRSVAASERGDANPTSDSEQAKPNIVLTYDKSREATATAESQAVTSMYKSESTLYTSELAGNTHAVIEKSEYSSLDSHTTSVSATPTSQAIATSEVASESASTASSLASTAPETSQLNNNSEDSLTVLTVGWKDSSSTSEVFKTSEVVSMLQSESLTYSSEVTFTDGLISEILATPITSEVYTVVPKRDSTGALLEDQPAVTGNTDILYLARGEIFNVNFDVNKMEGKKIKGLNLVLDGKQIHHSYFVEGTLDEVNAGLSAYHLAEQTTGIHKMTFELIDTNNNIHYLTQTFSVFNEGERPVTPDSYRRNQYSSTTTTTTITTVPVTYNTSANSYTETANHIQATAVNELAETTRALTQQLAEQIAEVLSGWSSAISGNSSTSTGSIDIFQAAGKTITQAARKIAESISDPDTIGKQALAAATVVLVLLVLYLAAITFI</sequence>
<gene>
    <name evidence="3" type="ORF">HRE60_00530</name>
</gene>
<evidence type="ECO:0000313" key="4">
    <source>
        <dbReference type="Proteomes" id="UP000516705"/>
    </source>
</evidence>
<dbReference type="AlphaFoldDB" id="A0A7L6WIP9"/>
<dbReference type="EMBL" id="CP054153">
    <property type="protein sequence ID" value="QMI50190.1"/>
    <property type="molecule type" value="Genomic_DNA"/>
</dbReference>
<organism evidence="3 4">
    <name type="scientific">Streptococcus salivarius</name>
    <dbReference type="NCBI Taxonomy" id="1304"/>
    <lineage>
        <taxon>Bacteria</taxon>
        <taxon>Bacillati</taxon>
        <taxon>Bacillota</taxon>
        <taxon>Bacilli</taxon>
        <taxon>Lactobacillales</taxon>
        <taxon>Streptococcaceae</taxon>
        <taxon>Streptococcus</taxon>
    </lineage>
</organism>
<feature type="region of interest" description="Disordered" evidence="1">
    <location>
        <begin position="194"/>
        <end position="219"/>
    </location>
</feature>
<name>A0A7L6WIP9_STRSL</name>
<feature type="compositionally biased region" description="Polar residues" evidence="1">
    <location>
        <begin position="194"/>
        <end position="211"/>
    </location>
</feature>
<evidence type="ECO:0000256" key="1">
    <source>
        <dbReference type="SAM" id="MobiDB-lite"/>
    </source>
</evidence>